<dbReference type="Proteomes" id="UP000356253">
    <property type="component" value="Unassembled WGS sequence"/>
</dbReference>
<comment type="caution">
    <text evidence="1">The sequence shown here is derived from an EMBL/GenBank/DDBJ whole genome shotgun (WGS) entry which is preliminary data.</text>
</comment>
<accession>A0AC61Y4I2</accession>
<organism evidence="1 2">
    <name type="scientific">Mesonia oceanica</name>
    <dbReference type="NCBI Taxonomy" id="2687242"/>
    <lineage>
        <taxon>Bacteria</taxon>
        <taxon>Pseudomonadati</taxon>
        <taxon>Bacteroidota</taxon>
        <taxon>Flavobacteriia</taxon>
        <taxon>Flavobacteriales</taxon>
        <taxon>Flavobacteriaceae</taxon>
        <taxon>Mesonia</taxon>
    </lineage>
</organism>
<dbReference type="EMBL" id="CABVMM010000001">
    <property type="protein sequence ID" value="VVU99079.1"/>
    <property type="molecule type" value="Genomic_DNA"/>
</dbReference>
<reference evidence="1" key="1">
    <citation type="submission" date="2019-09" db="EMBL/GenBank/DDBJ databases">
        <authorList>
            <person name="Rodrigo-Torres L."/>
            <person name="Arahal R. D."/>
            <person name="Lucena T."/>
        </authorList>
    </citation>
    <scope>NUCLEOTIDE SEQUENCE</scope>
    <source>
        <strain evidence="1">ISS653</strain>
    </source>
</reference>
<gene>
    <name evidence="1" type="ORF">FVB9532_00330</name>
</gene>
<proteinExistence type="predicted"/>
<keyword evidence="2" id="KW-1185">Reference proteome</keyword>
<evidence type="ECO:0000313" key="2">
    <source>
        <dbReference type="Proteomes" id="UP000356253"/>
    </source>
</evidence>
<evidence type="ECO:0000313" key="1">
    <source>
        <dbReference type="EMBL" id="VVU99079.1"/>
    </source>
</evidence>
<name>A0AC61Y4I2_9FLAO</name>
<protein>
    <submittedName>
        <fullName evidence="1">Uncharacterized protein</fullName>
    </submittedName>
</protein>
<sequence>MNTNLHYVLGLFLFFLTFSISGQNRYWTKISEKDLDPSEKIERSSNPKHYSLFHLDIASFKSAIEDAPNRETFSGVSPIIISFPMGDGHLEKFSVVESSIMEPGLQEKYPQIKTYKAIGVNDATATMRFSVTQFGVHSMSFSGKRNVEYVEPYTKDASNYIAFNRSELLNASNDFECLTEEEIELPSLENTTGKLMDSDDSIHRTYRLALSCTAEYGNIFANTAGDEIADIQAQMTISINRVNEIYERDLGVTLIFVENNDELIYYGNTSDDPWNGEFNDTTQEVIDNTIGNSNYDIGHNFNTSGGGDAGCIGCVCISGQKGSGHTGSNNPVGDAFYIDYVAHEMGHQFGGFHVMNTCNRSGNGTTEVEPASGSSIMGYAGICSSNVQNHSDAHFNYVSVRDITENIKNGASSNCATEIPIDNQPPVADAGNDYIIPISTAFVLEGNATDPDGENTLTYNWSQNDPEQAPSNGAPQPTWEQGPLYRAILPLDSPKRYLPRLEEVVNGNLTPMWEVTPSISREMNFSFIVRDNGSGFSAGIGQTDSDLMKVTVDDSAGPFVITSQNEENITWNEGENQTITWDVSNTNSAPINATNVDVFLSIDGGQNFDINIASGIPNNGSAIITVPYETSTSNARLMVKASENIFYDVNNEDFTIASSSFVFTVENPVEAICVPENAQYNFTYNTSENFNQTTVFSVNNLPEGLLADFNPPSTSENGTEITLTISGTENLEVGAYEIEIAGNSSSVEYTTPVNLNIYDNNLEAPNLLNPENQETDVSETPVLSWQALENANSYGIQLSTDNSFNNILIETEVEDNTYTFTETDFDTTYYWRVKAFNPCTETEYSEVYEFTTTSCSVCPSSGSLQFDIAITLVDFNTISNSSQKTSGYNDYTDQSTTIDLNESYDLSVNSNTGGQFEAYTMVWIDWNQNCSFDDPGEEYELGSAYNTSNGPSENSPLSVIVPNDAVLGPTIMRVSTKIYFPPWNLFAPESCEEDFYGEVEDYTVVVRDPLKNENIKLLDRFVIYPNPNNGRFTISLTPKEEEPIKVNIFDISGRRIFSKTYHYKNQFSESLSLDQAQTGVYFVKVDNGNKSVTKKVIIE</sequence>